<reference evidence="2 3" key="1">
    <citation type="journal article" date="2014" name="BMC Genomics">
        <title>Comparison of environmental and isolate Sulfobacillus genomes reveals diverse carbon, sulfur, nitrogen, and hydrogen metabolisms.</title>
        <authorList>
            <person name="Justice N.B."/>
            <person name="Norman A."/>
            <person name="Brown C.T."/>
            <person name="Singh A."/>
            <person name="Thomas B.C."/>
            <person name="Banfield J.F."/>
        </authorList>
    </citation>
    <scope>NUCLEOTIDE SEQUENCE [LARGE SCALE GENOMIC DNA]</scope>
    <source>
        <strain evidence="2">AMDSBA5</strain>
    </source>
</reference>
<sequence>MAEQMLIAPGQRDVDILKQVAEDLAAHPDRNRYVLVDDDHRVELKLPASLVRVLMEAASQLAKGNSVAILHYEEELTTQQAADLLRVSRPYLIKLLEKGQIRYHYVGSHRRIRMRDLLDYKRNRDSLRKAHVNEMVRVSESLGLYESDDFVEREP</sequence>
<dbReference type="Proteomes" id="UP000242705">
    <property type="component" value="Unassembled WGS sequence"/>
</dbReference>
<evidence type="ECO:0000313" key="3">
    <source>
        <dbReference type="Proteomes" id="UP000242705"/>
    </source>
</evidence>
<dbReference type="NCBIfam" id="TIGR01764">
    <property type="entry name" value="excise"/>
    <property type="match status" value="1"/>
</dbReference>
<organism evidence="2 3">
    <name type="scientific">Sulfobacillus thermosulfidooxidans</name>
    <dbReference type="NCBI Taxonomy" id="28034"/>
    <lineage>
        <taxon>Bacteria</taxon>
        <taxon>Bacillati</taxon>
        <taxon>Bacillota</taxon>
        <taxon>Clostridia</taxon>
        <taxon>Eubacteriales</taxon>
        <taxon>Clostridiales Family XVII. Incertae Sedis</taxon>
        <taxon>Sulfobacillus</taxon>
    </lineage>
</organism>
<evidence type="ECO:0000259" key="1">
    <source>
        <dbReference type="Pfam" id="PF12728"/>
    </source>
</evidence>
<dbReference type="InterPro" id="IPR041657">
    <property type="entry name" value="HTH_17"/>
</dbReference>
<dbReference type="GO" id="GO:0003677">
    <property type="term" value="F:DNA binding"/>
    <property type="evidence" value="ECO:0007669"/>
    <property type="project" value="InterPro"/>
</dbReference>
<dbReference type="InterPro" id="IPR010093">
    <property type="entry name" value="SinI_DNA-bd"/>
</dbReference>
<evidence type="ECO:0000313" key="2">
    <source>
        <dbReference type="EMBL" id="PSR27358.1"/>
    </source>
</evidence>
<protein>
    <submittedName>
        <fullName evidence="2">Excisionase</fullName>
    </submittedName>
</protein>
<dbReference type="AlphaFoldDB" id="A0A2T2WYP3"/>
<dbReference type="EMBL" id="PXYX01000013">
    <property type="protein sequence ID" value="PSR27358.1"/>
    <property type="molecule type" value="Genomic_DNA"/>
</dbReference>
<comment type="caution">
    <text evidence="2">The sequence shown here is derived from an EMBL/GenBank/DDBJ whole genome shotgun (WGS) entry which is preliminary data.</text>
</comment>
<accession>A0A2T2WYP3</accession>
<dbReference type="Pfam" id="PF12728">
    <property type="entry name" value="HTH_17"/>
    <property type="match status" value="1"/>
</dbReference>
<proteinExistence type="predicted"/>
<gene>
    <name evidence="2" type="ORF">C7B47_08375</name>
</gene>
<name>A0A2T2WYP3_SULTH</name>
<feature type="domain" description="Helix-turn-helix" evidence="1">
    <location>
        <begin position="76"/>
        <end position="124"/>
    </location>
</feature>